<name>A0A382MCV9_9ZZZZ</name>
<evidence type="ECO:0000313" key="2">
    <source>
        <dbReference type="EMBL" id="SVC46784.1"/>
    </source>
</evidence>
<gene>
    <name evidence="2" type="ORF">METZ01_LOCUS299638</name>
</gene>
<sequence length="38" mass="4131">MTDTTAEEHSGNVSKVRGEKTRELFLEGLAEHGTISKA</sequence>
<feature type="non-terminal residue" evidence="2">
    <location>
        <position position="38"/>
    </location>
</feature>
<protein>
    <submittedName>
        <fullName evidence="2">Uncharacterized protein</fullName>
    </submittedName>
</protein>
<reference evidence="2" key="1">
    <citation type="submission" date="2018-05" db="EMBL/GenBank/DDBJ databases">
        <authorList>
            <person name="Lanie J.A."/>
            <person name="Ng W.-L."/>
            <person name="Kazmierczak K.M."/>
            <person name="Andrzejewski T.M."/>
            <person name="Davidsen T.M."/>
            <person name="Wayne K.J."/>
            <person name="Tettelin H."/>
            <person name="Glass J.I."/>
            <person name="Rusch D."/>
            <person name="Podicherti R."/>
            <person name="Tsui H.-C.T."/>
            <person name="Winkler M.E."/>
        </authorList>
    </citation>
    <scope>NUCLEOTIDE SEQUENCE</scope>
</reference>
<feature type="region of interest" description="Disordered" evidence="1">
    <location>
        <begin position="1"/>
        <end position="21"/>
    </location>
</feature>
<organism evidence="2">
    <name type="scientific">marine metagenome</name>
    <dbReference type="NCBI Taxonomy" id="408172"/>
    <lineage>
        <taxon>unclassified sequences</taxon>
        <taxon>metagenomes</taxon>
        <taxon>ecological metagenomes</taxon>
    </lineage>
</organism>
<dbReference type="EMBL" id="UINC01092847">
    <property type="protein sequence ID" value="SVC46784.1"/>
    <property type="molecule type" value="Genomic_DNA"/>
</dbReference>
<proteinExistence type="predicted"/>
<dbReference type="AlphaFoldDB" id="A0A382MCV9"/>
<accession>A0A382MCV9</accession>
<evidence type="ECO:0000256" key="1">
    <source>
        <dbReference type="SAM" id="MobiDB-lite"/>
    </source>
</evidence>